<feature type="compositionally biased region" description="Acidic residues" evidence="1">
    <location>
        <begin position="133"/>
        <end position="148"/>
    </location>
</feature>
<reference evidence="2" key="1">
    <citation type="submission" date="2021-01" db="EMBL/GenBank/DDBJ databases">
        <authorList>
            <person name="Corre E."/>
            <person name="Pelletier E."/>
            <person name="Niang G."/>
            <person name="Scheremetjew M."/>
            <person name="Finn R."/>
            <person name="Kale V."/>
            <person name="Holt S."/>
            <person name="Cochrane G."/>
            <person name="Meng A."/>
            <person name="Brown T."/>
            <person name="Cohen L."/>
        </authorList>
    </citation>
    <scope>NUCLEOTIDE SEQUENCE</scope>
    <source>
        <strain evidence="2">GSO104</strain>
    </source>
</reference>
<feature type="region of interest" description="Disordered" evidence="1">
    <location>
        <begin position="80"/>
        <end position="158"/>
    </location>
</feature>
<dbReference type="EMBL" id="HBNS01011513">
    <property type="protein sequence ID" value="CAE4596555.1"/>
    <property type="molecule type" value="Transcribed_RNA"/>
</dbReference>
<protein>
    <submittedName>
        <fullName evidence="2">Uncharacterized protein</fullName>
    </submittedName>
</protein>
<accession>A0A7S4QZ78</accession>
<organism evidence="2">
    <name type="scientific">Ditylum brightwellii</name>
    <dbReference type="NCBI Taxonomy" id="49249"/>
    <lineage>
        <taxon>Eukaryota</taxon>
        <taxon>Sar</taxon>
        <taxon>Stramenopiles</taxon>
        <taxon>Ochrophyta</taxon>
        <taxon>Bacillariophyta</taxon>
        <taxon>Mediophyceae</taxon>
        <taxon>Lithodesmiophycidae</taxon>
        <taxon>Lithodesmiales</taxon>
        <taxon>Lithodesmiaceae</taxon>
        <taxon>Ditylum</taxon>
    </lineage>
</organism>
<feature type="compositionally biased region" description="Acidic residues" evidence="1">
    <location>
        <begin position="84"/>
        <end position="107"/>
    </location>
</feature>
<evidence type="ECO:0000313" key="2">
    <source>
        <dbReference type="EMBL" id="CAE4596555.1"/>
    </source>
</evidence>
<sequence>MAYSTSCHHDIFPRKIFLSTTLLLLLLISARSFHITTPTTSAAATAFLHGGTFSFAHPAVIRRNLPSPTFVNVPSSFSSLQMATEEDSSNNDDEEEEKEEEEVESNDDPTFVNVPSPISSLRMTTEEDSSKNDDEEEENTMEEVESEDMSVSTSSAGSDAIEGYRSGLSICRTSPTEHDVSYDFFLKKILSVRGILFVTFWIRVGTPLKCIMHFYPR</sequence>
<dbReference type="AlphaFoldDB" id="A0A7S4QZ78"/>
<gene>
    <name evidence="2" type="ORF">DBRI00130_LOCUS9306</name>
</gene>
<proteinExistence type="predicted"/>
<name>A0A7S4QZ78_9STRA</name>
<evidence type="ECO:0000256" key="1">
    <source>
        <dbReference type="SAM" id="MobiDB-lite"/>
    </source>
</evidence>